<dbReference type="Pfam" id="PF02368">
    <property type="entry name" value="Big_2"/>
    <property type="match status" value="1"/>
</dbReference>
<feature type="region of interest" description="Disordered" evidence="1">
    <location>
        <begin position="1072"/>
        <end position="1108"/>
    </location>
</feature>
<protein>
    <recommendedName>
        <fullName evidence="4">BIG2 domain-containing protein</fullName>
    </recommendedName>
</protein>
<dbReference type="InterPro" id="IPR003343">
    <property type="entry name" value="Big_2"/>
</dbReference>
<evidence type="ECO:0000259" key="4">
    <source>
        <dbReference type="SMART" id="SM00635"/>
    </source>
</evidence>
<comment type="caution">
    <text evidence="5">The sequence shown here is derived from an EMBL/GenBank/DDBJ whole genome shotgun (WGS) entry which is preliminary data.</text>
</comment>
<dbReference type="Proteomes" id="UP000247744">
    <property type="component" value="Unassembled WGS sequence"/>
</dbReference>
<feature type="compositionally biased region" description="Polar residues" evidence="1">
    <location>
        <begin position="1072"/>
        <end position="1089"/>
    </location>
</feature>
<dbReference type="SMART" id="SM00635">
    <property type="entry name" value="BID_2"/>
    <property type="match status" value="1"/>
</dbReference>
<dbReference type="SUPFAM" id="SSF51445">
    <property type="entry name" value="(Trans)glycosidases"/>
    <property type="match status" value="1"/>
</dbReference>
<evidence type="ECO:0000256" key="2">
    <source>
        <dbReference type="SAM" id="Phobius"/>
    </source>
</evidence>
<feature type="signal peptide" evidence="3">
    <location>
        <begin position="1"/>
        <end position="18"/>
    </location>
</feature>
<name>A0A318MNQ8_9BIFI</name>
<dbReference type="OrthoDB" id="9760056at2"/>
<dbReference type="Gene3D" id="2.60.40.1080">
    <property type="match status" value="1"/>
</dbReference>
<gene>
    <name evidence="5" type="ORF">DKK75_00105</name>
</gene>
<dbReference type="InterPro" id="IPR008979">
    <property type="entry name" value="Galactose-bd-like_sf"/>
</dbReference>
<accession>A0A318MNQ8</accession>
<organism evidence="5 6">
    <name type="scientific">Bifidobacterium asteroides</name>
    <dbReference type="NCBI Taxonomy" id="1684"/>
    <lineage>
        <taxon>Bacteria</taxon>
        <taxon>Bacillati</taxon>
        <taxon>Actinomycetota</taxon>
        <taxon>Actinomycetes</taxon>
        <taxon>Bifidobacteriales</taxon>
        <taxon>Bifidobacteriaceae</taxon>
        <taxon>Bifidobacterium</taxon>
    </lineage>
</organism>
<dbReference type="InterPro" id="IPR017853">
    <property type="entry name" value="GH"/>
</dbReference>
<keyword evidence="2" id="KW-0472">Membrane</keyword>
<dbReference type="InterPro" id="IPR008964">
    <property type="entry name" value="Invasin/intimin_cell_adhesion"/>
</dbReference>
<dbReference type="SUPFAM" id="SSF49373">
    <property type="entry name" value="Invasin/intimin cell-adhesion fragments"/>
    <property type="match status" value="1"/>
</dbReference>
<reference evidence="5 6" key="1">
    <citation type="submission" date="2018-05" db="EMBL/GenBank/DDBJ databases">
        <title>Reference genomes for bee gut microbiota database.</title>
        <authorList>
            <person name="Ellegaard K.M."/>
        </authorList>
    </citation>
    <scope>NUCLEOTIDE SEQUENCE [LARGE SCALE GENOMIC DNA]</scope>
    <source>
        <strain evidence="5 6">ESL0200</strain>
    </source>
</reference>
<dbReference type="Gene3D" id="3.20.20.80">
    <property type="entry name" value="Glycosidases"/>
    <property type="match status" value="1"/>
</dbReference>
<dbReference type="Gene3D" id="2.60.120.260">
    <property type="entry name" value="Galactose-binding domain-like"/>
    <property type="match status" value="2"/>
</dbReference>
<keyword evidence="3" id="KW-0732">Signal</keyword>
<feature type="chain" id="PRO_5039605913" description="BIG2 domain-containing protein" evidence="3">
    <location>
        <begin position="19"/>
        <end position="1146"/>
    </location>
</feature>
<keyword evidence="2" id="KW-0812">Transmembrane</keyword>
<keyword evidence="2" id="KW-1133">Transmembrane helix</keyword>
<feature type="transmembrane region" description="Helical" evidence="2">
    <location>
        <begin position="1116"/>
        <end position="1138"/>
    </location>
</feature>
<evidence type="ECO:0000313" key="5">
    <source>
        <dbReference type="EMBL" id="PXY85631.1"/>
    </source>
</evidence>
<feature type="domain" description="BIG2" evidence="4">
    <location>
        <begin position="978"/>
        <end position="1066"/>
    </location>
</feature>
<proteinExistence type="predicted"/>
<dbReference type="AlphaFoldDB" id="A0A318MNQ8"/>
<dbReference type="EMBL" id="QGLL01000001">
    <property type="protein sequence ID" value="PXY85631.1"/>
    <property type="molecule type" value="Genomic_DNA"/>
</dbReference>
<dbReference type="SUPFAM" id="SSF49785">
    <property type="entry name" value="Galactose-binding domain-like"/>
    <property type="match status" value="1"/>
</dbReference>
<evidence type="ECO:0000313" key="6">
    <source>
        <dbReference type="Proteomes" id="UP000247744"/>
    </source>
</evidence>
<sequence length="1146" mass="122728">MGKYQTFLALAASASLLAGTCVLPAAYADEAKPAQVLKVDMGKTTGKFLGGASGTLYGLGDEGSPTDAILDGARVENSSQKPPTGSQHPSGDALALENQFFANGGRELAVYMQDYYPDWSYNHGSRPGDDRSYVTDVPVSDPKYGTYTDQPNGRWDYGEVVEIVVNKILSQSEHPDQYTFIPFNEPDGGNWYYTGDDAQNPLFKTTFLNDWDADYQLIQTIWQQYKTGEKPSKVRPTAAHARIAGPGDSSFRQNRSEAFLRHTKEAGTLPDIFVWHELGKESLQNYRTHYANYRALEHDIGVPARKINITEYGELRDMSVPGQLVQWMSMFEDTKVQAETAYWNYAGNLSDNMANANAANAGWWQFKWYGDLRGDQTVQVDSDHRDKIDSLQGIGALDTANHKGTVLYGGANDENADQVKNTGANIPVTVRLTGLDKAGFGSTVDVEVRENAFTGPDGIAATPRVVNTLSNAQVRNGTLDVTTTSVDRYASYQLVVTPHQDRSLRTDDQLGRNLQVAEAERTHLSGGARAYDKTPSGNGWSYFMTSGNGDVGNFKDGATADWEVQAPADGRYRLQVISGNAGFPGTNQVSVDAKTVGELNYHAELAMKDAAKWLYRGSAQLEMNLTQGRHTISIHGSTALDNTLDKFLLYRVPGDRDGTSDAVDYPAAQLRLVDGASLDFSSEGTRGFADLRSGHARAFIHAWSQGYHTIRLVYRAAKGTPVAVNLNGKALPGITAAYSGLQSTSLQVALSEGINSLDLSGSGVSLRDVQVAASKDLRHSAIALQAEDQQLNGGASVITENSSNAENHQYVAGLGNQFATTESGPAGYGDRTRVVVADSNNKPQVNTHNVGVMTIPAGAVPRGDYMVAVRFSNDAFIGRHDYNPQIVDLGLQIRQGNAHGPELARGSFRYTYSDTSFLNRSLQVSTDGGALSLGNWDPAGTGKGAVSWGVAPNIDSLVFYPETIGTPTSEDLESRPSEPGSITIHAPGLAQGQMTLRKGQKSQLTAVASASTSIGSKESSDASITWTTSNPRIATVDPQGMLSALEIGNCTITASLGKASSSFRLQVIPATSESGLTPGTPGHASSANDPQAKPGPGAKAEGRKDQASRLSSTGSAVMLILIATVVLAGISIPAFLAARHSRGKRS</sequence>
<evidence type="ECO:0000256" key="1">
    <source>
        <dbReference type="SAM" id="MobiDB-lite"/>
    </source>
</evidence>
<evidence type="ECO:0000256" key="3">
    <source>
        <dbReference type="SAM" id="SignalP"/>
    </source>
</evidence>